<evidence type="ECO:0000256" key="1">
    <source>
        <dbReference type="ARBA" id="ARBA00022603"/>
    </source>
</evidence>
<dbReference type="AlphaFoldDB" id="A0A132PLM2"/>
<name>A0A132PLM2_9MYCO</name>
<dbReference type="GO" id="GO:0032259">
    <property type="term" value="P:methylation"/>
    <property type="evidence" value="ECO:0007669"/>
    <property type="project" value="UniProtKB-KW"/>
</dbReference>
<evidence type="ECO:0000313" key="4">
    <source>
        <dbReference type="Proteomes" id="UP000070612"/>
    </source>
</evidence>
<dbReference type="GO" id="GO:0008168">
    <property type="term" value="F:methyltransferase activity"/>
    <property type="evidence" value="ECO:0007669"/>
    <property type="project" value="UniProtKB-KW"/>
</dbReference>
<comment type="caution">
    <text evidence="3">The sequence shown here is derived from an EMBL/GenBank/DDBJ whole genome shotgun (WGS) entry which is preliminary data.</text>
</comment>
<dbReference type="PIRSF" id="PIRSF028177">
    <property type="entry name" value="Polyketide_synth_Omtfrase_TcmP"/>
    <property type="match status" value="1"/>
</dbReference>
<protein>
    <recommendedName>
        <fullName evidence="5">Methyltransferase</fullName>
    </recommendedName>
</protein>
<dbReference type="PANTHER" id="PTHR43619:SF2">
    <property type="entry name" value="S-ADENOSYL-L-METHIONINE-DEPENDENT METHYLTRANSFERASES SUPERFAMILY PROTEIN"/>
    <property type="match status" value="1"/>
</dbReference>
<keyword evidence="4" id="KW-1185">Reference proteome</keyword>
<dbReference type="InterPro" id="IPR029063">
    <property type="entry name" value="SAM-dependent_MTases_sf"/>
</dbReference>
<dbReference type="PATRIC" id="fig|59750.3.peg.7174"/>
<keyword evidence="1" id="KW-0489">Methyltransferase</keyword>
<dbReference type="STRING" id="59750.AWC31_15920"/>
<dbReference type="Pfam" id="PF04072">
    <property type="entry name" value="LCM"/>
    <property type="match status" value="1"/>
</dbReference>
<dbReference type="InterPro" id="IPR007213">
    <property type="entry name" value="Ppm1/Ppm2/Tcmp"/>
</dbReference>
<accession>A0A132PLM2</accession>
<organism evidence="3 4">
    <name type="scientific">Mycolicibacterium wolinskyi</name>
    <dbReference type="NCBI Taxonomy" id="59750"/>
    <lineage>
        <taxon>Bacteria</taxon>
        <taxon>Bacillati</taxon>
        <taxon>Actinomycetota</taxon>
        <taxon>Actinomycetes</taxon>
        <taxon>Mycobacteriales</taxon>
        <taxon>Mycobacteriaceae</taxon>
        <taxon>Mycolicibacterium</taxon>
    </lineage>
</organism>
<dbReference type="Gene3D" id="3.40.50.150">
    <property type="entry name" value="Vaccinia Virus protein VP39"/>
    <property type="match status" value="1"/>
</dbReference>
<sequence>MTEKVALTGAQETTLATLYGKAMESRRPDSVLQDTEAFAALQRIDYDFSKLRVRRSDHLSLAVRARAYDTWARQFIDAHPRCTVLHLGCGLDTRAFRVAPPPSVTWYDVDFPDVIALRRKLFASDYAMIAKSVTDPTLLDDVAGDTPVLVVAEGVTPYLPAEEGLALLRRITGHFPSGELLFDGYDKRGLWFLQRYGCVKASGARLGWSIGDPRDLERAVPGLRFDTELWYSDAPGMDQRLSGLTRRFLRGMYRIPALRRLGRPLRYTFGN</sequence>
<evidence type="ECO:0000313" key="3">
    <source>
        <dbReference type="EMBL" id="KWX23193.1"/>
    </source>
</evidence>
<dbReference type="PANTHER" id="PTHR43619">
    <property type="entry name" value="S-ADENOSYL-L-METHIONINE-DEPENDENT METHYLTRANSFERASE YKTD-RELATED"/>
    <property type="match status" value="1"/>
</dbReference>
<dbReference type="RefSeq" id="WP_067850182.1">
    <property type="nucleotide sequence ID" value="NZ_LGTW01000009.1"/>
</dbReference>
<proteinExistence type="predicted"/>
<evidence type="ECO:0008006" key="5">
    <source>
        <dbReference type="Google" id="ProtNLM"/>
    </source>
</evidence>
<gene>
    <name evidence="3" type="ORF">AFM11_15300</name>
</gene>
<reference evidence="3 4" key="1">
    <citation type="submission" date="2015-07" db="EMBL/GenBank/DDBJ databases">
        <title>A draft genome sequence of Mycobacterium wolinskyi.</title>
        <authorList>
            <person name="de Man T.J."/>
            <person name="Perry K.A."/>
            <person name="Coulliette A.D."/>
            <person name="Jensen B."/>
            <person name="Toney N.C."/>
            <person name="Limbago B.M."/>
            <person name="Noble-Wang J."/>
        </authorList>
    </citation>
    <scope>NUCLEOTIDE SEQUENCE [LARGE SCALE GENOMIC DNA]</scope>
    <source>
        <strain evidence="3 4">CDC_01</strain>
    </source>
</reference>
<dbReference type="Proteomes" id="UP000070612">
    <property type="component" value="Unassembled WGS sequence"/>
</dbReference>
<keyword evidence="2" id="KW-0808">Transferase</keyword>
<evidence type="ECO:0000256" key="2">
    <source>
        <dbReference type="ARBA" id="ARBA00022679"/>
    </source>
</evidence>
<dbReference type="EMBL" id="LGTW01000009">
    <property type="protein sequence ID" value="KWX23193.1"/>
    <property type="molecule type" value="Genomic_DNA"/>
</dbReference>
<dbReference type="SUPFAM" id="SSF53335">
    <property type="entry name" value="S-adenosyl-L-methionine-dependent methyltransferases"/>
    <property type="match status" value="1"/>
</dbReference>
<dbReference type="InterPro" id="IPR016874">
    <property type="entry name" value="TcmP-like"/>
</dbReference>